<proteinExistence type="predicted"/>
<gene>
    <name evidence="1" type="ORF">OG563_28595</name>
</gene>
<name>A0ABZ1YLP6_9NOCA</name>
<organism evidence="1 2">
    <name type="scientific">Nocardia vinacea</name>
    <dbReference type="NCBI Taxonomy" id="96468"/>
    <lineage>
        <taxon>Bacteria</taxon>
        <taxon>Bacillati</taxon>
        <taxon>Actinomycetota</taxon>
        <taxon>Actinomycetes</taxon>
        <taxon>Mycobacteriales</taxon>
        <taxon>Nocardiaceae</taxon>
        <taxon>Nocardia</taxon>
    </lineage>
</organism>
<reference evidence="1" key="1">
    <citation type="submission" date="2022-10" db="EMBL/GenBank/DDBJ databases">
        <title>The complete genomes of actinobacterial strains from the NBC collection.</title>
        <authorList>
            <person name="Joergensen T.S."/>
            <person name="Alvarez Arevalo M."/>
            <person name="Sterndorff E.B."/>
            <person name="Faurdal D."/>
            <person name="Vuksanovic O."/>
            <person name="Mourched A.-S."/>
            <person name="Charusanti P."/>
            <person name="Shaw S."/>
            <person name="Blin K."/>
            <person name="Weber T."/>
        </authorList>
    </citation>
    <scope>NUCLEOTIDE SEQUENCE</scope>
    <source>
        <strain evidence="1">NBC_01482</strain>
    </source>
</reference>
<evidence type="ECO:0000313" key="2">
    <source>
        <dbReference type="Proteomes" id="UP001432062"/>
    </source>
</evidence>
<dbReference type="Proteomes" id="UP001432062">
    <property type="component" value="Chromosome"/>
</dbReference>
<evidence type="ECO:0000313" key="1">
    <source>
        <dbReference type="EMBL" id="WUV43181.1"/>
    </source>
</evidence>
<dbReference type="EMBL" id="CP109441">
    <property type="protein sequence ID" value="WUV43181.1"/>
    <property type="molecule type" value="Genomic_DNA"/>
</dbReference>
<dbReference type="RefSeq" id="WP_329405720.1">
    <property type="nucleotide sequence ID" value="NZ_CP109441.1"/>
</dbReference>
<keyword evidence="2" id="KW-1185">Reference proteome</keyword>
<sequence>MEQLRQDVRAYSAPTPAFEVFAVESDLKSGCVYLVVVTPASPNAPHAVTVPNGEARKALHYYLRIPGETSHRHLLEHEVFERYQGRIRTRAQREQRLEEVWAHAQRELLARGSDLWVAVAVIPDMPADDFLNARARKEVIEWDQGQCFPNSILQPNTRAGDYPFPAPGAIVFTNLDRPGGESVPTAIDTYREIHADGTALAAVRVPPQTIESGPAILDPDHLVDSLCAMTLHVLSWACERSGGRGTATVRGALVSRPGSSTKLDNAAGTQVHGLRQLDHHTMPLTTTSTDLADLVDTQSILRVASVIATRIVQGFGMPEPSWLTEDGEIDTKMVPHAASGYVRKWMEIHNVPSSGR</sequence>
<accession>A0ABZ1YLP6</accession>
<protein>
    <submittedName>
        <fullName evidence="1">Uncharacterized protein</fullName>
    </submittedName>
</protein>